<dbReference type="InterPro" id="IPR010090">
    <property type="entry name" value="Phage_tape_meas"/>
</dbReference>
<dbReference type="Proteomes" id="UP000515909">
    <property type="component" value="Chromosome"/>
</dbReference>
<accession>A0A7G8TDY1</accession>
<feature type="domain" description="Phage tail tape measure protein" evidence="4">
    <location>
        <begin position="192"/>
        <end position="391"/>
    </location>
</feature>
<dbReference type="PANTHER" id="PTHR37813">
    <property type="entry name" value="FELS-2 PROPHAGE PROTEIN"/>
    <property type="match status" value="1"/>
</dbReference>
<dbReference type="RefSeq" id="WP_187037130.1">
    <property type="nucleotide sequence ID" value="NZ_CP060286.1"/>
</dbReference>
<keyword evidence="3" id="KW-1133">Transmembrane helix</keyword>
<organism evidence="5 6">
    <name type="scientific">Caproicibacter fermentans</name>
    <dbReference type="NCBI Taxonomy" id="2576756"/>
    <lineage>
        <taxon>Bacteria</taxon>
        <taxon>Bacillati</taxon>
        <taxon>Bacillota</taxon>
        <taxon>Clostridia</taxon>
        <taxon>Eubacteriales</taxon>
        <taxon>Acutalibacteraceae</taxon>
        <taxon>Caproicibacter</taxon>
    </lineage>
</organism>
<evidence type="ECO:0000313" key="5">
    <source>
        <dbReference type="EMBL" id="QNK41822.1"/>
    </source>
</evidence>
<dbReference type="Pfam" id="PF10145">
    <property type="entry name" value="PhageMin_Tail"/>
    <property type="match status" value="1"/>
</dbReference>
<dbReference type="NCBIfam" id="TIGR01760">
    <property type="entry name" value="tape_meas_TP901"/>
    <property type="match status" value="1"/>
</dbReference>
<protein>
    <submittedName>
        <fullName evidence="5">Phage tail tape measure protein</fullName>
    </submittedName>
</protein>
<feature type="transmembrane region" description="Helical" evidence="3">
    <location>
        <begin position="515"/>
        <end position="542"/>
    </location>
</feature>
<dbReference type="KEGG" id="cfem:HCR03_06145"/>
<name>A0A7G8TDY1_9FIRM</name>
<proteinExistence type="predicted"/>
<evidence type="ECO:0000313" key="6">
    <source>
        <dbReference type="Proteomes" id="UP000515909"/>
    </source>
</evidence>
<feature type="coiled-coil region" evidence="2">
    <location>
        <begin position="23"/>
        <end position="123"/>
    </location>
</feature>
<keyword evidence="3" id="KW-0472">Membrane</keyword>
<reference evidence="5 6" key="1">
    <citation type="submission" date="2020-08" db="EMBL/GenBank/DDBJ databases">
        <title>The isolate Caproiciproducens sp. 7D4C2 produces n-caproate at mildly acidic conditions from hexoses: genome and rBOX comparison with related strains and chain-elongating bacteria.</title>
        <authorList>
            <person name="Esquivel-Elizondo S."/>
            <person name="Bagci C."/>
            <person name="Temovska M."/>
            <person name="Jeon B.S."/>
            <person name="Bessarab I."/>
            <person name="Williams R.B.H."/>
            <person name="Huson D.H."/>
            <person name="Angenent L.T."/>
        </authorList>
    </citation>
    <scope>NUCLEOTIDE SEQUENCE [LARGE SCALE GENOMIC DNA]</scope>
    <source>
        <strain evidence="5 6">7D4C2</strain>
    </source>
</reference>
<evidence type="ECO:0000259" key="4">
    <source>
        <dbReference type="Pfam" id="PF10145"/>
    </source>
</evidence>
<feature type="transmembrane region" description="Helical" evidence="3">
    <location>
        <begin position="562"/>
        <end position="582"/>
    </location>
</feature>
<evidence type="ECO:0000256" key="3">
    <source>
        <dbReference type="SAM" id="Phobius"/>
    </source>
</evidence>
<keyword evidence="2" id="KW-0175">Coiled coil</keyword>
<dbReference type="PANTHER" id="PTHR37813:SF1">
    <property type="entry name" value="FELS-2 PROPHAGE PROTEIN"/>
    <property type="match status" value="1"/>
</dbReference>
<dbReference type="AlphaFoldDB" id="A0A7G8TDY1"/>
<evidence type="ECO:0000256" key="1">
    <source>
        <dbReference type="ARBA" id="ARBA00022612"/>
    </source>
</evidence>
<keyword evidence="3" id="KW-0812">Transmembrane</keyword>
<evidence type="ECO:0000256" key="2">
    <source>
        <dbReference type="SAM" id="Coils"/>
    </source>
</evidence>
<feature type="transmembrane region" description="Helical" evidence="3">
    <location>
        <begin position="484"/>
        <end position="503"/>
    </location>
</feature>
<keyword evidence="1" id="KW-1188">Viral release from host cell</keyword>
<gene>
    <name evidence="5" type="ORF">HCR03_06145</name>
</gene>
<sequence>MANNIKGITIELGGNTGPLTTALKDVEKTGRSLQSELKEVNKQLKFDPTNTDLLRQKQTLLAKEISNTKDKLTTLKEAEKQTQEQMQNGTLGEDKYRALQREVEKTESQLKDLEKQAKETGSVLGIHLQEAGSKISSAGSTISGVGQKLLPVTGAIAGIGAAAVKTGDDYEAQMSRVSAISGATGSDLKSLNDQALQLGQDTAFSASEVAEGMENLASAGFSTKEITEAMPGMLDLAASSGEDLATSSDIAASTLRGFNLAAGDAGHVADVLAKNAANTNAAVADTGDAMKYIAPVAQNAGWSLESVTAAIGEMADAGIKGEQAGTTLRGALTNLMNPSKEQAAAMKEIGFNAYDAQGKMKPLSQIVGELGEKTAGMTGQQRDQVIATIMGTNALSGMQVLLKDGKGNLDEMTTSLQNSDGAAQKMADTMQGNTKGAIEQMKGALETAAIKIQQILAPTITKIAKSVSELVSKFSALSPATQKVILIVAGVVAAIGPLLILIGKITQGIGGITKGVGLLMAHPMVALVLAIIAAIVLLVLGIKHLWDTNEGFRIAVTNIWNGIQTVISTVVNAIVGFFTVTIPQAWNGLVSFFQGIPAWWSNLWTQVGQFFTDLWNGIISFFTTTIPQWIQSVIQWFNELPYRIGYAIGQLLASIVNFGVDAWNWVTTELPKIINGIIQWFQQLPGKIWAFLVQVVTNIGQWCANMLNTVRTQIPILISNIGTFFSELPGKIWTFLTDVVSKVVQWAGNLVTTAQTEIPKFVSKVIEFVSELPGKMLDIGKNIVHGIWDGITGAVDWLHDRISSFCQGIVDGFKSHLKIHSPSQLFADVIGKNIALGIGQGFTDNISAVMQAMTAAIPSVDTGPQVRAAMAAAYGDYPIPADYPGGTAGGASGEDGGRTEKIEVNQYFQGKVPSPAEHARKTRNELQQVVLKLRKG</sequence>
<dbReference type="EMBL" id="CP060286">
    <property type="protein sequence ID" value="QNK41822.1"/>
    <property type="molecule type" value="Genomic_DNA"/>
</dbReference>